<dbReference type="OrthoDB" id="5570127at2759"/>
<dbReference type="SUPFAM" id="SSF56112">
    <property type="entry name" value="Protein kinase-like (PK-like)"/>
    <property type="match status" value="1"/>
</dbReference>
<evidence type="ECO:0000313" key="6">
    <source>
        <dbReference type="Proteomes" id="UP000267251"/>
    </source>
</evidence>
<dbReference type="Gene3D" id="1.10.1070.11">
    <property type="entry name" value="Phosphatidylinositol 3-/4-kinase, catalytic domain"/>
    <property type="match status" value="1"/>
</dbReference>
<dbReference type="EMBL" id="KZ987787">
    <property type="protein sequence ID" value="RKP14820.1"/>
    <property type="molecule type" value="Genomic_DNA"/>
</dbReference>
<evidence type="ECO:0000259" key="4">
    <source>
        <dbReference type="PROSITE" id="PS51190"/>
    </source>
</evidence>
<dbReference type="GO" id="GO:0035267">
    <property type="term" value="C:NuA4 histone acetyltransferase complex"/>
    <property type="evidence" value="ECO:0007669"/>
    <property type="project" value="TreeGrafter"/>
</dbReference>
<evidence type="ECO:0000313" key="5">
    <source>
        <dbReference type="EMBL" id="RKP14820.1"/>
    </source>
</evidence>
<dbReference type="PANTHER" id="PTHR11139">
    <property type="entry name" value="ATAXIA TELANGIECTASIA MUTATED ATM -RELATED"/>
    <property type="match status" value="1"/>
</dbReference>
<dbReference type="InterPro" id="IPR011009">
    <property type="entry name" value="Kinase-like_dom_sf"/>
</dbReference>
<feature type="region of interest" description="Disordered" evidence="1">
    <location>
        <begin position="514"/>
        <end position="592"/>
    </location>
</feature>
<feature type="domain" description="FATC" evidence="4">
    <location>
        <begin position="1118"/>
        <end position="1150"/>
    </location>
</feature>
<feature type="domain" description="FAT" evidence="3">
    <location>
        <begin position="1"/>
        <end position="508"/>
    </location>
</feature>
<dbReference type="PROSITE" id="PS50290">
    <property type="entry name" value="PI3_4_KINASE_3"/>
    <property type="match status" value="1"/>
</dbReference>
<proteinExistence type="predicted"/>
<dbReference type="Pfam" id="PF00454">
    <property type="entry name" value="PI3_PI4_kinase"/>
    <property type="match status" value="1"/>
</dbReference>
<dbReference type="Pfam" id="PF02260">
    <property type="entry name" value="FATC"/>
    <property type="match status" value="1"/>
</dbReference>
<dbReference type="GO" id="GO:0006281">
    <property type="term" value="P:DNA repair"/>
    <property type="evidence" value="ECO:0007669"/>
    <property type="project" value="TreeGrafter"/>
</dbReference>
<dbReference type="InterPro" id="IPR014009">
    <property type="entry name" value="PIK_FAT"/>
</dbReference>
<feature type="compositionally biased region" description="Gly residues" evidence="1">
    <location>
        <begin position="1089"/>
        <end position="1099"/>
    </location>
</feature>
<feature type="compositionally biased region" description="Pro residues" evidence="1">
    <location>
        <begin position="582"/>
        <end position="591"/>
    </location>
</feature>
<gene>
    <name evidence="5" type="ORF">BJ684DRAFT_7989</name>
</gene>
<feature type="compositionally biased region" description="Low complexity" evidence="1">
    <location>
        <begin position="1100"/>
        <end position="1116"/>
    </location>
</feature>
<name>A0A4P9Y9W1_9FUNG</name>
<feature type="domain" description="PI3K/PI4K catalytic" evidence="2">
    <location>
        <begin position="783"/>
        <end position="1115"/>
    </location>
</feature>
<dbReference type="GO" id="GO:0005634">
    <property type="term" value="C:nucleus"/>
    <property type="evidence" value="ECO:0007669"/>
    <property type="project" value="TreeGrafter"/>
</dbReference>
<dbReference type="GO" id="GO:0006355">
    <property type="term" value="P:regulation of DNA-templated transcription"/>
    <property type="evidence" value="ECO:0007669"/>
    <property type="project" value="TreeGrafter"/>
</dbReference>
<keyword evidence="6" id="KW-1185">Reference proteome</keyword>
<dbReference type="CDD" id="cd05163">
    <property type="entry name" value="PIKK_TRRAP"/>
    <property type="match status" value="1"/>
</dbReference>
<dbReference type="InterPro" id="IPR000403">
    <property type="entry name" value="PI3/4_kinase_cat_dom"/>
</dbReference>
<dbReference type="SMART" id="SM01343">
    <property type="entry name" value="FATC"/>
    <property type="match status" value="1"/>
</dbReference>
<evidence type="ECO:0000259" key="3">
    <source>
        <dbReference type="PROSITE" id="PS51189"/>
    </source>
</evidence>
<dbReference type="InterPro" id="IPR036940">
    <property type="entry name" value="PI3/4_kinase_cat_sf"/>
</dbReference>
<feature type="compositionally biased region" description="Basic and acidic residues" evidence="1">
    <location>
        <begin position="543"/>
        <end position="575"/>
    </location>
</feature>
<sequence>MAGKWAEAQAEWETAQIHARAAGTADPRLRPTEAALWETRWTACTGELQQWDLLADVARHDMSASLTVKAAWRLGLGGFGSGNADGTEERDGLRAALLSVPETSQTCAMEATMHLAELLSQREDPHNPREEARAAYHRACERSVHLALSEWWALPHNRVGKGHLGALRGLQQLVEVQEAGRLTRTLLDVGVGGFEERVQELRPILTSWRERLPLEWEPVGKVWSDLMAWRQRMYGLMNKVLLPLVPLLSAADTSANSLAYRGYHETAWMVNRFARVARKHGLREVCSAQLARIYTLPNIEISEAFVKLREQARCHFRGGGWADVASGLEVISHTNLMYFTPRQKAEFFALKGSFMDKLGLPVEGVAATMSQATKLDVGHAKAWVAWGRFNDRLSGLPDISDTERTTHAVRALECYMQATIIQREAKARRYIARILWLLGMDVSANGEVGKAFETFTEDIPIWYWLTFLPQLLVSLGYREAKQVRLILIKMSKAFPQALHYHLRTAREELAWMRHGGGRRQGGGADASGRRPQDGGLDVGGLREALKEKGESGEKEEAPKKKEVEAEKKEESESGRPEGSQLPQPPQPPPPVFRTALDHVEEVMSMLKTAFPLLALTVETMSGQLVSRLKPSSEEDLYRLICALLYDATQHLAMRLSSGGKDLTLPSPTIAHIRRFADSMARGSLRDAFIRAFVPGGGASTQGEVHSGDVSYCGHLPTHVVRLRRWKREFERYLDAQPTFIPLETLSTYLADFEHQRFEDVEIPGQYLLLRDASTHFVKLERFEPIVEVIRDAGACSRRLRVRGQDGSVHRLLLQHPTPRVVRREERMQQFMRLMNDLLARRWPARSMALAFHLPLLIPLSPAVRIIMEPLGPYRSLLEIAEEEAGRRGVDRDAAVRHFLSGLDEAVGLLPASTLMSPSKLAGVVRGIRVDLMSQILSSPLSPSTTLSRWVERRMRSPTDLWLYRRRFTEHLAIASFTTYLLGLGYRYPSRMRISLDTGAIHCLESHPTLPTFSSADPVPFRLSPTLQDFCTPVGIEGPFLQAMMSMGQSMTQPEDEFLDVFAVFVRDEMVAWSYPGRAGGSSTSMSEEGSGGTKEGGGVTSQASATTETTTSSSPTSPAPPITQPVLDLIAQATHPHHLAQMDPNWAPWL</sequence>
<dbReference type="GO" id="GO:0000124">
    <property type="term" value="C:SAGA complex"/>
    <property type="evidence" value="ECO:0007669"/>
    <property type="project" value="TreeGrafter"/>
</dbReference>
<dbReference type="PROSITE" id="PS51190">
    <property type="entry name" value="FATC"/>
    <property type="match status" value="1"/>
</dbReference>
<dbReference type="InterPro" id="IPR050517">
    <property type="entry name" value="DDR_Repair_Kinase"/>
</dbReference>
<dbReference type="Proteomes" id="UP000267251">
    <property type="component" value="Unassembled WGS sequence"/>
</dbReference>
<evidence type="ECO:0000256" key="1">
    <source>
        <dbReference type="SAM" id="MobiDB-lite"/>
    </source>
</evidence>
<dbReference type="AlphaFoldDB" id="A0A4P9Y9W1"/>
<feature type="region of interest" description="Disordered" evidence="1">
    <location>
        <begin position="1076"/>
        <end position="1123"/>
    </location>
</feature>
<reference evidence="6" key="1">
    <citation type="journal article" date="2018" name="Nat. Microbiol.">
        <title>Leveraging single-cell genomics to expand the fungal tree of life.</title>
        <authorList>
            <person name="Ahrendt S.R."/>
            <person name="Quandt C.A."/>
            <person name="Ciobanu D."/>
            <person name="Clum A."/>
            <person name="Salamov A."/>
            <person name="Andreopoulos B."/>
            <person name="Cheng J.F."/>
            <person name="Woyke T."/>
            <person name="Pelin A."/>
            <person name="Henrissat B."/>
            <person name="Reynolds N.K."/>
            <person name="Benny G.L."/>
            <person name="Smith M.E."/>
            <person name="James T.Y."/>
            <person name="Grigoriev I.V."/>
        </authorList>
    </citation>
    <scope>NUCLEOTIDE SEQUENCE [LARGE SCALE GENOMIC DNA]</scope>
</reference>
<accession>A0A4P9Y9W1</accession>
<dbReference type="Pfam" id="PF02259">
    <property type="entry name" value="FAT"/>
    <property type="match status" value="1"/>
</dbReference>
<dbReference type="InterPro" id="IPR003152">
    <property type="entry name" value="FATC_dom"/>
</dbReference>
<protein>
    <submittedName>
        <fullName evidence="5">FAT domain-containing protein</fullName>
    </submittedName>
</protein>
<organism evidence="5 6">
    <name type="scientific">Piptocephalis cylindrospora</name>
    <dbReference type="NCBI Taxonomy" id="1907219"/>
    <lineage>
        <taxon>Eukaryota</taxon>
        <taxon>Fungi</taxon>
        <taxon>Fungi incertae sedis</taxon>
        <taxon>Zoopagomycota</taxon>
        <taxon>Zoopagomycotina</taxon>
        <taxon>Zoopagomycetes</taxon>
        <taxon>Zoopagales</taxon>
        <taxon>Piptocephalidaceae</taxon>
        <taxon>Piptocephalis</taxon>
    </lineage>
</organism>
<dbReference type="PROSITE" id="PS51189">
    <property type="entry name" value="FAT"/>
    <property type="match status" value="1"/>
</dbReference>
<dbReference type="InterPro" id="IPR003151">
    <property type="entry name" value="PIK-rel_kinase_FAT"/>
</dbReference>
<dbReference type="PANTHER" id="PTHR11139:SF1">
    <property type="entry name" value="TRANSFORMATION_TRANSCRIPTION DOMAIN-ASSOCIATED PROTEIN"/>
    <property type="match status" value="1"/>
</dbReference>
<dbReference type="SMART" id="SM00146">
    <property type="entry name" value="PI3Kc"/>
    <property type="match status" value="1"/>
</dbReference>
<evidence type="ECO:0000259" key="2">
    <source>
        <dbReference type="PROSITE" id="PS50290"/>
    </source>
</evidence>